<accession>A0A0F9L2I8</accession>
<reference evidence="1" key="1">
    <citation type="journal article" date="2015" name="Nature">
        <title>Complex archaea that bridge the gap between prokaryotes and eukaryotes.</title>
        <authorList>
            <person name="Spang A."/>
            <person name="Saw J.H."/>
            <person name="Jorgensen S.L."/>
            <person name="Zaremba-Niedzwiedzka K."/>
            <person name="Martijn J."/>
            <person name="Lind A.E."/>
            <person name="van Eijk R."/>
            <person name="Schleper C."/>
            <person name="Guy L."/>
            <person name="Ettema T.J."/>
        </authorList>
    </citation>
    <scope>NUCLEOTIDE SEQUENCE</scope>
</reference>
<organism evidence="1">
    <name type="scientific">marine sediment metagenome</name>
    <dbReference type="NCBI Taxonomy" id="412755"/>
    <lineage>
        <taxon>unclassified sequences</taxon>
        <taxon>metagenomes</taxon>
        <taxon>ecological metagenomes</taxon>
    </lineage>
</organism>
<comment type="caution">
    <text evidence="1">The sequence shown here is derived from an EMBL/GenBank/DDBJ whole genome shotgun (WGS) entry which is preliminary data.</text>
</comment>
<evidence type="ECO:0000313" key="1">
    <source>
        <dbReference type="EMBL" id="KKM81266.1"/>
    </source>
</evidence>
<dbReference type="AlphaFoldDB" id="A0A0F9L2I8"/>
<protein>
    <submittedName>
        <fullName evidence="1">Uncharacterized protein</fullName>
    </submittedName>
</protein>
<dbReference type="EMBL" id="LAZR01008049">
    <property type="protein sequence ID" value="KKM81266.1"/>
    <property type="molecule type" value="Genomic_DNA"/>
</dbReference>
<name>A0A0F9L2I8_9ZZZZ</name>
<gene>
    <name evidence="1" type="ORF">LCGC14_1331590</name>
</gene>
<proteinExistence type="predicted"/>
<sequence>MAYVQRADVAGFVPTIIVKEFLRYTMPALQAASRVTRADRFAGAANFGDTIQVPTHLTRLGTTQLLTGIDSQGAEADPVSVTFTAPTTGNVQLLISQWWYSAFQLGVYATHLANQDLGNILEQSARDSLAVKIDSTLTDEFDTFTTVVGTDNVPLTDGDVREANEDLDTVDVPEEDRSLFISAKEKNTFLGIEKYNSSLFVGSITPTIRGQLGNSLYGTPVLVTNNLKAGSSGKIMAMMHRSAMAMAMRQDVEPFMMRNPNTLADEVAFYAIWGKKVLRDNHGIEIDSR</sequence>